<sequence length="181" mass="19228">MPELDAQQAAYLALGAGALALLALVIALVTAVRLRRARRALAALGSVEGEDVLDVLSRHAHEVVRLRQEVAATRGEAETARAELRDSLRHVAVVRYDAFGDMGGRLSFSAALLDESGDGLVLTSINGRSETRTYAKGVKGGRSEQTLSPEEEQAIGYARRGTDGRGADSRGLDQPYDGAAR</sequence>
<keyword evidence="4" id="KW-1185">Reference proteome</keyword>
<feature type="transmembrane region" description="Helical" evidence="2">
    <location>
        <begin position="12"/>
        <end position="32"/>
    </location>
</feature>
<proteinExistence type="predicted"/>
<feature type="region of interest" description="Disordered" evidence="1">
    <location>
        <begin position="136"/>
        <end position="181"/>
    </location>
</feature>
<dbReference type="EMBL" id="JAANNP010000124">
    <property type="protein sequence ID" value="NHC16284.1"/>
    <property type="molecule type" value="Genomic_DNA"/>
</dbReference>
<gene>
    <name evidence="3" type="ORF">G9H71_21090</name>
</gene>
<keyword evidence="2" id="KW-0472">Membrane</keyword>
<evidence type="ECO:0000256" key="2">
    <source>
        <dbReference type="SAM" id="Phobius"/>
    </source>
</evidence>
<dbReference type="Pfam" id="PF14584">
    <property type="entry name" value="DUF4446"/>
    <property type="match status" value="1"/>
</dbReference>
<keyword evidence="2" id="KW-1133">Transmembrane helix</keyword>
<organism evidence="3 4">
    <name type="scientific">Motilibacter deserti</name>
    <dbReference type="NCBI Taxonomy" id="2714956"/>
    <lineage>
        <taxon>Bacteria</taxon>
        <taxon>Bacillati</taxon>
        <taxon>Actinomycetota</taxon>
        <taxon>Actinomycetes</taxon>
        <taxon>Motilibacterales</taxon>
        <taxon>Motilibacteraceae</taxon>
        <taxon>Motilibacter</taxon>
    </lineage>
</organism>
<evidence type="ECO:0000313" key="4">
    <source>
        <dbReference type="Proteomes" id="UP000800981"/>
    </source>
</evidence>
<protein>
    <submittedName>
        <fullName evidence="3">DUF4446 family protein</fullName>
    </submittedName>
</protein>
<reference evidence="3 4" key="1">
    <citation type="submission" date="2020-03" db="EMBL/GenBank/DDBJ databases">
        <title>Two novel Motilibacter sp.</title>
        <authorList>
            <person name="Liu S."/>
        </authorList>
    </citation>
    <scope>NUCLEOTIDE SEQUENCE [LARGE SCALE GENOMIC DNA]</scope>
    <source>
        <strain evidence="3 4">E257</strain>
    </source>
</reference>
<feature type="compositionally biased region" description="Basic and acidic residues" evidence="1">
    <location>
        <begin position="160"/>
        <end position="171"/>
    </location>
</feature>
<accession>A0ABX0H2L2</accession>
<comment type="caution">
    <text evidence="3">The sequence shown here is derived from an EMBL/GenBank/DDBJ whole genome shotgun (WGS) entry which is preliminary data.</text>
</comment>
<evidence type="ECO:0000313" key="3">
    <source>
        <dbReference type="EMBL" id="NHC16284.1"/>
    </source>
</evidence>
<name>A0ABX0H2L2_9ACTN</name>
<evidence type="ECO:0000256" key="1">
    <source>
        <dbReference type="SAM" id="MobiDB-lite"/>
    </source>
</evidence>
<dbReference type="Proteomes" id="UP000800981">
    <property type="component" value="Unassembled WGS sequence"/>
</dbReference>
<dbReference type="RefSeq" id="WP_166284739.1">
    <property type="nucleotide sequence ID" value="NZ_JAANNP010000124.1"/>
</dbReference>
<dbReference type="InterPro" id="IPR027981">
    <property type="entry name" value="DUF4446"/>
</dbReference>
<keyword evidence="2" id="KW-0812">Transmembrane</keyword>